<feature type="transmembrane region" description="Helical" evidence="7">
    <location>
        <begin position="669"/>
        <end position="689"/>
    </location>
</feature>
<keyword evidence="6" id="KW-0456">Lyase</keyword>
<evidence type="ECO:0000259" key="8">
    <source>
        <dbReference type="PROSITE" id="PS50125"/>
    </source>
</evidence>
<dbReference type="InterPro" id="IPR001054">
    <property type="entry name" value="A/G_cyclase"/>
</dbReference>
<feature type="transmembrane region" description="Helical" evidence="7">
    <location>
        <begin position="734"/>
        <end position="752"/>
    </location>
</feature>
<dbReference type="GO" id="GO:0005886">
    <property type="term" value="C:plasma membrane"/>
    <property type="evidence" value="ECO:0007669"/>
    <property type="project" value="TreeGrafter"/>
</dbReference>
<feature type="transmembrane region" description="Helical" evidence="7">
    <location>
        <begin position="598"/>
        <end position="617"/>
    </location>
</feature>
<keyword evidence="3" id="KW-0547">Nucleotide-binding</keyword>
<keyword evidence="4 7" id="KW-1133">Transmembrane helix</keyword>
<accession>A0A7S4UYJ1</accession>
<feature type="transmembrane region" description="Helical" evidence="7">
    <location>
        <begin position="47"/>
        <end position="68"/>
    </location>
</feature>
<feature type="domain" description="Guanylate cyclase" evidence="8">
    <location>
        <begin position="839"/>
        <end position="967"/>
    </location>
</feature>
<dbReference type="PANTHER" id="PTHR11920:SF335">
    <property type="entry name" value="GUANYLATE CYCLASE"/>
    <property type="match status" value="1"/>
</dbReference>
<feature type="transmembrane region" description="Helical" evidence="7">
    <location>
        <begin position="189"/>
        <end position="207"/>
    </location>
</feature>
<dbReference type="Pfam" id="PF00211">
    <property type="entry name" value="Guanylate_cyc"/>
    <property type="match status" value="2"/>
</dbReference>
<keyword evidence="2 7" id="KW-0812">Transmembrane</keyword>
<dbReference type="Gene3D" id="3.30.70.1230">
    <property type="entry name" value="Nucleotide cyclase"/>
    <property type="match status" value="2"/>
</dbReference>
<evidence type="ECO:0000256" key="4">
    <source>
        <dbReference type="ARBA" id="ARBA00022989"/>
    </source>
</evidence>
<evidence type="ECO:0000256" key="2">
    <source>
        <dbReference type="ARBA" id="ARBA00022692"/>
    </source>
</evidence>
<dbReference type="InterPro" id="IPR029787">
    <property type="entry name" value="Nucleotide_cyclase"/>
</dbReference>
<proteinExistence type="predicted"/>
<dbReference type="GO" id="GO:0007168">
    <property type="term" value="P:receptor guanylyl cyclase signaling pathway"/>
    <property type="evidence" value="ECO:0007669"/>
    <property type="project" value="TreeGrafter"/>
</dbReference>
<feature type="domain" description="Guanylate cyclase" evidence="8">
    <location>
        <begin position="298"/>
        <end position="427"/>
    </location>
</feature>
<dbReference type="EMBL" id="HBNR01050037">
    <property type="protein sequence ID" value="CAE4613471.1"/>
    <property type="molecule type" value="Transcribed_RNA"/>
</dbReference>
<organism evidence="9">
    <name type="scientific">Alexandrium monilatum</name>
    <dbReference type="NCBI Taxonomy" id="311494"/>
    <lineage>
        <taxon>Eukaryota</taxon>
        <taxon>Sar</taxon>
        <taxon>Alveolata</taxon>
        <taxon>Dinophyceae</taxon>
        <taxon>Gonyaulacales</taxon>
        <taxon>Pyrocystaceae</taxon>
        <taxon>Alexandrium</taxon>
    </lineage>
</organism>
<dbReference type="GO" id="GO:0035556">
    <property type="term" value="P:intracellular signal transduction"/>
    <property type="evidence" value="ECO:0007669"/>
    <property type="project" value="InterPro"/>
</dbReference>
<dbReference type="SUPFAM" id="SSF55073">
    <property type="entry name" value="Nucleotide cyclase"/>
    <property type="match status" value="2"/>
</dbReference>
<evidence type="ECO:0000256" key="5">
    <source>
        <dbReference type="ARBA" id="ARBA00023136"/>
    </source>
</evidence>
<dbReference type="GO" id="GO:0004016">
    <property type="term" value="F:adenylate cyclase activity"/>
    <property type="evidence" value="ECO:0007669"/>
    <property type="project" value="TreeGrafter"/>
</dbReference>
<dbReference type="GO" id="GO:0000166">
    <property type="term" value="F:nucleotide binding"/>
    <property type="evidence" value="ECO:0007669"/>
    <property type="project" value="UniProtKB-KW"/>
</dbReference>
<keyword evidence="5 7" id="KW-0472">Membrane</keyword>
<feature type="transmembrane region" description="Helical" evidence="7">
    <location>
        <begin position="709"/>
        <end position="727"/>
    </location>
</feature>
<evidence type="ECO:0000256" key="7">
    <source>
        <dbReference type="SAM" id="Phobius"/>
    </source>
</evidence>
<dbReference type="PROSITE" id="PS50125">
    <property type="entry name" value="GUANYLATE_CYCLASE_2"/>
    <property type="match status" value="2"/>
</dbReference>
<evidence type="ECO:0000256" key="6">
    <source>
        <dbReference type="ARBA" id="ARBA00023239"/>
    </source>
</evidence>
<dbReference type="GO" id="GO:0001653">
    <property type="term" value="F:peptide receptor activity"/>
    <property type="evidence" value="ECO:0007669"/>
    <property type="project" value="TreeGrafter"/>
</dbReference>
<dbReference type="InterPro" id="IPR050401">
    <property type="entry name" value="Cyclic_nucleotide_synthase"/>
</dbReference>
<evidence type="ECO:0000256" key="1">
    <source>
        <dbReference type="ARBA" id="ARBA00004370"/>
    </source>
</evidence>
<feature type="transmembrane region" description="Helical" evidence="7">
    <location>
        <begin position="219"/>
        <end position="240"/>
    </location>
</feature>
<comment type="subcellular location">
    <subcellularLocation>
        <location evidence="1">Membrane</location>
    </subcellularLocation>
</comment>
<protein>
    <recommendedName>
        <fullName evidence="8">Guanylate cyclase domain-containing protein</fullName>
    </recommendedName>
</protein>
<evidence type="ECO:0000313" key="9">
    <source>
        <dbReference type="EMBL" id="CAE4613471.1"/>
    </source>
</evidence>
<sequence length="1039" mass="115281">MVWISFPEEVSSDPPTREGVVETSSSADLRRDFQPRSLEAKWLRDSYGLLVSNGARMTFCTAVGYIVYRAIRLERRSGSGSCLPVHWPLAVVELLCLLAVMGISLRVMNQPSGLYWVVLGIIFFYILASTLPPFAFSCGELVAQCLGSKDPYVQKASRHADCSLEGYTAQQTIMTWILMLPWVVPRRSLMPLAWLWLVMVYGGWSFFYRRYTPLDQDTFSPSMVVFHVCFLHVAFSIAMAEKALLERMQRMTFLADLRMKEASRRLFQILEYMVPVHVISPMIKRPGEVIAEQVPRVSVLFILIDDFDEIAGKLSPAEVLAFLNEHFTKIDSICEANRVTKVETVGEEYVACVGVMPEDIEENQREGHSKILNRILVAADQILKLQTETVRFKMGLHTGPIVAGVIGLRLPRYRLFGDTINTAARLMQKGEVGQLQFGEETHGDLPEEVVVKLRGHIELKGKGRVKAWLFEKVGDTPAVAPALRPKSGSMFGAMVGHQDGEGKVDNTYAYSPAAVMGATAGKVQEAAAKAKAIFALGQDQTSCSGNDLVLHLDRDAEFEKVLDETQDAGGTGMSDEHYGEWRRWHHENKVCKKIMPGLDMQLLVLGVLTLVEGAYMYEYNETARSNRGIPGSLRLPLFLVCRGLMLAAVLFWRIVVASDMAWVRDMPEAVMWGRLLTWITIAVLVFISYDDLTPEDKATVREGRVLVELAPFSQNFSLIFVLVYTMVTRMEAMLFLPSLAFVFLAVAIMVNAEYEDNENVVASVPAKVFFTVNQFMACFVCYTDQETSQAQFRAKIAMDATTTRVQGILNTLMPPLVLEELRALPEGAPQPTHTYRTATICQSDLCGFTALSSTRTPTEVVGFMGDLFGRFDELTTKFGVYKVETVGDAYIAGMAEAPLTPTNSPVSVLLFGLAMIEAVQVWARNLGEKVNCRVGVHHGECIGGVVGTGMQRYHLFGKLLCGIEIMESTAPEGHVQISPACKAAVEKQAAKEAQSLAFKEREEPHLETSKGIVHEYSSIGGRSFVVHFTGDAKALNSIS</sequence>
<dbReference type="PANTHER" id="PTHR11920">
    <property type="entry name" value="GUANYLYL CYCLASE"/>
    <property type="match status" value="1"/>
</dbReference>
<name>A0A7S4UYJ1_9DINO</name>
<reference evidence="9" key="1">
    <citation type="submission" date="2021-01" db="EMBL/GenBank/DDBJ databases">
        <authorList>
            <person name="Corre E."/>
            <person name="Pelletier E."/>
            <person name="Niang G."/>
            <person name="Scheremetjew M."/>
            <person name="Finn R."/>
            <person name="Kale V."/>
            <person name="Holt S."/>
            <person name="Cochrane G."/>
            <person name="Meng A."/>
            <person name="Brown T."/>
            <person name="Cohen L."/>
        </authorList>
    </citation>
    <scope>NUCLEOTIDE SEQUENCE</scope>
    <source>
        <strain evidence="9">CCMP3105</strain>
    </source>
</reference>
<evidence type="ECO:0000256" key="3">
    <source>
        <dbReference type="ARBA" id="ARBA00022741"/>
    </source>
</evidence>
<dbReference type="GO" id="GO:0004383">
    <property type="term" value="F:guanylate cyclase activity"/>
    <property type="evidence" value="ECO:0007669"/>
    <property type="project" value="TreeGrafter"/>
</dbReference>
<dbReference type="AlphaFoldDB" id="A0A7S4UYJ1"/>
<dbReference type="SMART" id="SM00044">
    <property type="entry name" value="CYCc"/>
    <property type="match status" value="2"/>
</dbReference>
<dbReference type="CDD" id="cd07302">
    <property type="entry name" value="CHD"/>
    <property type="match status" value="2"/>
</dbReference>
<gene>
    <name evidence="9" type="ORF">AMON00008_LOCUS34988</name>
</gene>
<feature type="transmembrane region" description="Helical" evidence="7">
    <location>
        <begin position="637"/>
        <end position="657"/>
    </location>
</feature>
<feature type="transmembrane region" description="Helical" evidence="7">
    <location>
        <begin position="114"/>
        <end position="136"/>
    </location>
</feature>
<feature type="transmembrane region" description="Helical" evidence="7">
    <location>
        <begin position="89"/>
        <end position="108"/>
    </location>
</feature>